<dbReference type="Gene3D" id="3.40.50.720">
    <property type="entry name" value="NAD(P)-binding Rossmann-like Domain"/>
    <property type="match status" value="1"/>
</dbReference>
<feature type="domain" description="Glycerol-3-phosphate dehydrogenase NAD-dependent N-terminal" evidence="1">
    <location>
        <begin position="4"/>
        <end position="131"/>
    </location>
</feature>
<evidence type="ECO:0000313" key="2">
    <source>
        <dbReference type="EMBL" id="SVC06460.1"/>
    </source>
</evidence>
<reference evidence="2" key="1">
    <citation type="submission" date="2018-05" db="EMBL/GenBank/DDBJ databases">
        <authorList>
            <person name="Lanie J.A."/>
            <person name="Ng W.-L."/>
            <person name="Kazmierczak K.M."/>
            <person name="Andrzejewski T.M."/>
            <person name="Davidsen T.M."/>
            <person name="Wayne K.J."/>
            <person name="Tettelin H."/>
            <person name="Glass J.I."/>
            <person name="Rusch D."/>
            <person name="Podicherti R."/>
            <person name="Tsui H.-C.T."/>
            <person name="Winkler M.E."/>
        </authorList>
    </citation>
    <scope>NUCLEOTIDE SEQUENCE</scope>
</reference>
<dbReference type="GO" id="GO:0051287">
    <property type="term" value="F:NAD binding"/>
    <property type="evidence" value="ECO:0007669"/>
    <property type="project" value="InterPro"/>
</dbReference>
<dbReference type="PANTHER" id="PTHR11728:SF1">
    <property type="entry name" value="GLYCEROL-3-PHOSPHATE DEHYDROGENASE [NAD(+)] 2, CHLOROPLASTIC"/>
    <property type="match status" value="1"/>
</dbReference>
<evidence type="ECO:0000259" key="1">
    <source>
        <dbReference type="Pfam" id="PF01210"/>
    </source>
</evidence>
<gene>
    <name evidence="2" type="ORF">METZ01_LOCUS259314</name>
</gene>
<name>A0A382J351_9ZZZZ</name>
<dbReference type="EMBL" id="UINC01071510">
    <property type="protein sequence ID" value="SVC06460.1"/>
    <property type="molecule type" value="Genomic_DNA"/>
</dbReference>
<dbReference type="InterPro" id="IPR006168">
    <property type="entry name" value="G3P_DH_NAD-dep"/>
</dbReference>
<dbReference type="GO" id="GO:0005829">
    <property type="term" value="C:cytosol"/>
    <property type="evidence" value="ECO:0007669"/>
    <property type="project" value="TreeGrafter"/>
</dbReference>
<dbReference type="PANTHER" id="PTHR11728">
    <property type="entry name" value="GLYCEROL-3-PHOSPHATE DEHYDROGENASE"/>
    <property type="match status" value="1"/>
</dbReference>
<dbReference type="InterPro" id="IPR036291">
    <property type="entry name" value="NAD(P)-bd_dom_sf"/>
</dbReference>
<feature type="non-terminal residue" evidence="2">
    <location>
        <position position="134"/>
    </location>
</feature>
<dbReference type="InterPro" id="IPR011128">
    <property type="entry name" value="G3P_DH_NAD-dep_N"/>
</dbReference>
<protein>
    <recommendedName>
        <fullName evidence="1">Glycerol-3-phosphate dehydrogenase NAD-dependent N-terminal domain-containing protein</fullName>
    </recommendedName>
</protein>
<organism evidence="2">
    <name type="scientific">marine metagenome</name>
    <dbReference type="NCBI Taxonomy" id="408172"/>
    <lineage>
        <taxon>unclassified sequences</taxon>
        <taxon>metagenomes</taxon>
        <taxon>ecological metagenomes</taxon>
    </lineage>
</organism>
<accession>A0A382J351</accession>
<dbReference type="Pfam" id="PF01210">
    <property type="entry name" value="NAD_Gly3P_dh_N"/>
    <property type="match status" value="1"/>
</dbReference>
<sequence length="134" mass="14816">MPEKISIIGAGSWGTALAIHLAGKFSQISLWVYEQDLCDTLTHTRENKWFLPGYLLPENIQPTSSLQSAIQGQSLILLVVPTHVIRETLSQIKPFLAKDCLLVCASKGIENDTLFTTHQIIQDVLNIDNSVSTI</sequence>
<dbReference type="GO" id="GO:0047952">
    <property type="term" value="F:glycerol-3-phosphate dehydrogenase [NAD(P)+] activity"/>
    <property type="evidence" value="ECO:0007669"/>
    <property type="project" value="TreeGrafter"/>
</dbReference>
<dbReference type="AlphaFoldDB" id="A0A382J351"/>
<dbReference type="GO" id="GO:0046168">
    <property type="term" value="P:glycerol-3-phosphate catabolic process"/>
    <property type="evidence" value="ECO:0007669"/>
    <property type="project" value="InterPro"/>
</dbReference>
<dbReference type="SUPFAM" id="SSF51735">
    <property type="entry name" value="NAD(P)-binding Rossmann-fold domains"/>
    <property type="match status" value="1"/>
</dbReference>
<proteinExistence type="predicted"/>
<dbReference type="PRINTS" id="PR00077">
    <property type="entry name" value="GPDHDRGNASE"/>
</dbReference>